<proteinExistence type="predicted"/>
<evidence type="ECO:0000256" key="1">
    <source>
        <dbReference type="SAM" id="Phobius"/>
    </source>
</evidence>
<organism evidence="2">
    <name type="scientific">marine sediment metagenome</name>
    <dbReference type="NCBI Taxonomy" id="412755"/>
    <lineage>
        <taxon>unclassified sequences</taxon>
        <taxon>metagenomes</taxon>
        <taxon>ecological metagenomes</taxon>
    </lineage>
</organism>
<feature type="transmembrane region" description="Helical" evidence="1">
    <location>
        <begin position="26"/>
        <end position="48"/>
    </location>
</feature>
<evidence type="ECO:0000313" key="2">
    <source>
        <dbReference type="EMBL" id="GAJ22391.1"/>
    </source>
</evidence>
<dbReference type="AlphaFoldDB" id="X1VVX6"/>
<accession>X1VVX6</accession>
<comment type="caution">
    <text evidence="2">The sequence shown here is derived from an EMBL/GenBank/DDBJ whole genome shotgun (WGS) entry which is preliminary data.</text>
</comment>
<keyword evidence="1" id="KW-1133">Transmembrane helix</keyword>
<gene>
    <name evidence="2" type="ORF">S12H4_60394</name>
</gene>
<keyword evidence="1" id="KW-0812">Transmembrane</keyword>
<evidence type="ECO:0008006" key="3">
    <source>
        <dbReference type="Google" id="ProtNLM"/>
    </source>
</evidence>
<feature type="transmembrane region" description="Helical" evidence="1">
    <location>
        <begin position="60"/>
        <end position="77"/>
    </location>
</feature>
<keyword evidence="1" id="KW-0472">Membrane</keyword>
<feature type="non-terminal residue" evidence="2">
    <location>
        <position position="119"/>
    </location>
</feature>
<protein>
    <recommendedName>
        <fullName evidence="3">SMODS and SLOG-associating 2TM effector domain-containing protein</fullName>
    </recommendedName>
</protein>
<reference evidence="2" key="1">
    <citation type="journal article" date="2014" name="Front. Microbiol.">
        <title>High frequency of phylogenetically diverse reductive dehalogenase-homologous genes in deep subseafloor sedimentary metagenomes.</title>
        <authorList>
            <person name="Kawai M."/>
            <person name="Futagami T."/>
            <person name="Toyoda A."/>
            <person name="Takaki Y."/>
            <person name="Nishi S."/>
            <person name="Hori S."/>
            <person name="Arai W."/>
            <person name="Tsubouchi T."/>
            <person name="Morono Y."/>
            <person name="Uchiyama I."/>
            <person name="Ito T."/>
            <person name="Fujiyama A."/>
            <person name="Inagaki F."/>
            <person name="Takami H."/>
        </authorList>
    </citation>
    <scope>NUCLEOTIDE SEQUENCE</scope>
    <source>
        <strain evidence="2">Expedition CK06-06</strain>
    </source>
</reference>
<sequence length="119" mass="13835">MEKEEILLKEYEVCQSHNNALGNQSWISISIITTVNLLLLGQLIPGLVSKSSTNNGYPDLILLIILGSLLISILLLFRQWDKRVQFMTRLNHERMRGIETEIMNIKSDWVIQKNWRVRS</sequence>
<name>X1VVX6_9ZZZZ</name>
<dbReference type="EMBL" id="BARW01039736">
    <property type="protein sequence ID" value="GAJ22391.1"/>
    <property type="molecule type" value="Genomic_DNA"/>
</dbReference>